<feature type="compositionally biased region" description="Basic and acidic residues" evidence="1">
    <location>
        <begin position="170"/>
        <end position="193"/>
    </location>
</feature>
<dbReference type="AlphaFoldDB" id="A0A0M3I3R5"/>
<evidence type="ECO:0000313" key="2">
    <source>
        <dbReference type="Proteomes" id="UP000036681"/>
    </source>
</evidence>
<dbReference type="WBParaSite" id="ALUE_0001132101-mRNA-1">
    <property type="protein sequence ID" value="ALUE_0001132101-mRNA-1"/>
    <property type="gene ID" value="ALUE_0001132101"/>
</dbReference>
<accession>A0A0M3I3R5</accession>
<feature type="region of interest" description="Disordered" evidence="1">
    <location>
        <begin position="22"/>
        <end position="44"/>
    </location>
</feature>
<organism evidence="2 3">
    <name type="scientific">Ascaris lumbricoides</name>
    <name type="common">Giant roundworm</name>
    <dbReference type="NCBI Taxonomy" id="6252"/>
    <lineage>
        <taxon>Eukaryota</taxon>
        <taxon>Metazoa</taxon>
        <taxon>Ecdysozoa</taxon>
        <taxon>Nematoda</taxon>
        <taxon>Chromadorea</taxon>
        <taxon>Rhabditida</taxon>
        <taxon>Spirurina</taxon>
        <taxon>Ascaridomorpha</taxon>
        <taxon>Ascaridoidea</taxon>
        <taxon>Ascarididae</taxon>
        <taxon>Ascaris</taxon>
    </lineage>
</organism>
<proteinExistence type="predicted"/>
<reference evidence="3" key="1">
    <citation type="submission" date="2017-02" db="UniProtKB">
        <authorList>
            <consortium name="WormBaseParasite"/>
        </authorList>
    </citation>
    <scope>IDENTIFICATION</scope>
</reference>
<feature type="region of interest" description="Disordered" evidence="1">
    <location>
        <begin position="160"/>
        <end position="193"/>
    </location>
</feature>
<sequence length="193" mass="22135">MGSKLQLYIDKDIEILRLNNLSDRPPMTENGRDKGEQVKKEVETKVRKEKDAKVCAKPLKVGKQQSEVEIVAAAEISPPQDVKPEQCSHSNEEHVLRHDAPNWQSQRPHILKPKSVRALTEYEKCKLDCKKKRDQADLQQYVQQLKEELVQAEAALAEEQKLQEQQQHIENSKLGEQNKEPIAETKTNKPGDE</sequence>
<evidence type="ECO:0000256" key="1">
    <source>
        <dbReference type="SAM" id="MobiDB-lite"/>
    </source>
</evidence>
<keyword evidence="2" id="KW-1185">Reference proteome</keyword>
<name>A0A0M3I3R5_ASCLU</name>
<dbReference type="Proteomes" id="UP000036681">
    <property type="component" value="Unplaced"/>
</dbReference>
<feature type="compositionally biased region" description="Basic and acidic residues" evidence="1">
    <location>
        <begin position="30"/>
        <end position="44"/>
    </location>
</feature>
<protein>
    <submittedName>
        <fullName evidence="3">CCDC144C domain-containing protein</fullName>
    </submittedName>
</protein>
<evidence type="ECO:0000313" key="3">
    <source>
        <dbReference type="WBParaSite" id="ALUE_0001132101-mRNA-1"/>
    </source>
</evidence>